<keyword evidence="3" id="KW-1185">Reference proteome</keyword>
<reference evidence="2 3" key="1">
    <citation type="journal article" date="2016" name="Int. J. Syst. Evol. Microbiol.">
        <title>Ensifer glycinis sp. nov., an novel rhizobial species associated with Glycine spp.</title>
        <authorList>
            <person name="Yan H."/>
            <person name="Yan J."/>
            <person name="Sui X.H."/>
            <person name="Wang E.T."/>
            <person name="Chen W.X."/>
            <person name="Zhang X.X."/>
            <person name="Chen W.F."/>
        </authorList>
    </citation>
    <scope>NUCLEOTIDE SEQUENCE [LARGE SCALE GENOMIC DNA]</scope>
    <source>
        <strain evidence="2 3">CCBAU 23380</strain>
    </source>
</reference>
<dbReference type="Pfam" id="PF05235">
    <property type="entry name" value="CHAD"/>
    <property type="match status" value="1"/>
</dbReference>
<gene>
    <name evidence="2" type="ORF">AU381_13315</name>
</gene>
<dbReference type="OrthoDB" id="9810907at2"/>
<accession>A0A178XR85</accession>
<dbReference type="PANTHER" id="PTHR39339:SF1">
    <property type="entry name" value="CHAD DOMAIN-CONTAINING PROTEIN"/>
    <property type="match status" value="1"/>
</dbReference>
<dbReference type="PROSITE" id="PS51708">
    <property type="entry name" value="CHAD"/>
    <property type="match status" value="1"/>
</dbReference>
<dbReference type="RefSeq" id="WP_064243292.1">
    <property type="nucleotide sequence ID" value="NZ_LPUX01000062.1"/>
</dbReference>
<dbReference type="Gene3D" id="1.40.20.10">
    <property type="entry name" value="CHAD domain"/>
    <property type="match status" value="1"/>
</dbReference>
<protein>
    <submittedName>
        <fullName evidence="2">Metal-binding protein</fullName>
    </submittedName>
</protein>
<evidence type="ECO:0000313" key="3">
    <source>
        <dbReference type="Proteomes" id="UP000094025"/>
    </source>
</evidence>
<dbReference type="Proteomes" id="UP000094025">
    <property type="component" value="Unassembled WGS sequence"/>
</dbReference>
<comment type="caution">
    <text evidence="2">The sequence shown here is derived from an EMBL/GenBank/DDBJ whole genome shotgun (WGS) entry which is preliminary data.</text>
</comment>
<name>A0A178XR85_9HYPH</name>
<dbReference type="SMART" id="SM00880">
    <property type="entry name" value="CHAD"/>
    <property type="match status" value="1"/>
</dbReference>
<sequence>MTYAFNPSHPFTEDFRAVGAEQIECAVAVLQDQPAGVHEAIHDARKNFKRLRSLYRLVASDAPLFQKQENARIRNMARNLSTVRDAAALVENANYLRGYAASEEQQLALDTVCLILADRRDRIAEGETDLDGKIEATIASCEQALAALALVSFHDGKRKSARRMEEGWRRTLKRAARARATCETSTEAAFLHELRKRAQDYRMHLALLREAWPSAMEAKRAAAKELVEVLGHLNDLATMTCLIDEEPELAGDSQNQAHLLSAVIARQAELRPEALRRAEAVFLDAPEWESRTVELLWLKAGR</sequence>
<dbReference type="InterPro" id="IPR038186">
    <property type="entry name" value="CHAD_dom_sf"/>
</dbReference>
<evidence type="ECO:0000259" key="1">
    <source>
        <dbReference type="PROSITE" id="PS51708"/>
    </source>
</evidence>
<dbReference type="InterPro" id="IPR007899">
    <property type="entry name" value="CHAD_dom"/>
</dbReference>
<evidence type="ECO:0000313" key="2">
    <source>
        <dbReference type="EMBL" id="OAP37751.1"/>
    </source>
</evidence>
<dbReference type="STRING" id="1472378.AU381_13315"/>
<dbReference type="EMBL" id="LPUX01000062">
    <property type="protein sequence ID" value="OAP37751.1"/>
    <property type="molecule type" value="Genomic_DNA"/>
</dbReference>
<feature type="domain" description="CHAD" evidence="1">
    <location>
        <begin position="8"/>
        <end position="287"/>
    </location>
</feature>
<dbReference type="PANTHER" id="PTHR39339">
    <property type="entry name" value="SLR1444 PROTEIN"/>
    <property type="match status" value="1"/>
</dbReference>
<organism evidence="2 3">
    <name type="scientific">Sinorhizobium glycinis</name>
    <dbReference type="NCBI Taxonomy" id="1472378"/>
    <lineage>
        <taxon>Bacteria</taxon>
        <taxon>Pseudomonadati</taxon>
        <taxon>Pseudomonadota</taxon>
        <taxon>Alphaproteobacteria</taxon>
        <taxon>Hyphomicrobiales</taxon>
        <taxon>Rhizobiaceae</taxon>
        <taxon>Sinorhizobium/Ensifer group</taxon>
        <taxon>Sinorhizobium</taxon>
    </lineage>
</organism>
<dbReference type="AlphaFoldDB" id="A0A178XR85"/>
<proteinExistence type="predicted"/>